<dbReference type="RefSeq" id="WP_022791665.1">
    <property type="nucleotide sequence ID" value="NZ_ATUU01000002.1"/>
</dbReference>
<keyword evidence="7 8" id="KW-0472">Membrane</keyword>
<sequence length="298" mass="32522">MTVKSLLKFVEIQSLVASLLPLILANLYSLNSYHQFNWLLALAFATVAFALQMGVNVWNNLQDFKHAQSDDWKNGVNNIIGSAGITEGQAYLVLFILVFFAGSVGLWLVSQTGWPLLIMGVIGFVVAYWYAGTPWPLSRTPFGELASGLTMGYLIFLAGVYVNVAPSFSLSMALKAMLASAVAWFAIADIMLANNIGDYEEDLAEGRHTLPSYLGKARAVKLFGWIYVMGYGLLIIAVLLRVLPWPALIALLSIPIVYKNTGRFQADPAKGHNFIQAIRNALVISIFLALGLGLALCL</sequence>
<dbReference type="InterPro" id="IPR026046">
    <property type="entry name" value="UBIAD1"/>
</dbReference>
<protein>
    <submittedName>
        <fullName evidence="9">Prenyltransferase</fullName>
    </submittedName>
</protein>
<dbReference type="InterPro" id="IPR044878">
    <property type="entry name" value="UbiA_sf"/>
</dbReference>
<comment type="pathway">
    <text evidence="2">Quinol/quinone metabolism; menaquinone biosynthesis.</text>
</comment>
<dbReference type="InParanoid" id="A0A0R2G4K8"/>
<evidence type="ECO:0000256" key="5">
    <source>
        <dbReference type="ARBA" id="ARBA00022692"/>
    </source>
</evidence>
<feature type="transmembrane region" description="Helical" evidence="8">
    <location>
        <begin position="114"/>
        <end position="131"/>
    </location>
</feature>
<evidence type="ECO:0000256" key="3">
    <source>
        <dbReference type="ARBA" id="ARBA00022428"/>
    </source>
</evidence>
<dbReference type="Pfam" id="PF01040">
    <property type="entry name" value="UbiA"/>
    <property type="match status" value="1"/>
</dbReference>
<dbReference type="PANTHER" id="PTHR13929">
    <property type="entry name" value="1,4-DIHYDROXY-2-NAPHTHOATE OCTAPRENYLTRANSFERASE"/>
    <property type="match status" value="1"/>
</dbReference>
<feature type="transmembrane region" description="Helical" evidence="8">
    <location>
        <begin position="90"/>
        <end position="108"/>
    </location>
</feature>
<comment type="subcellular location">
    <subcellularLocation>
        <location evidence="1">Membrane</location>
        <topology evidence="1">Multi-pass membrane protein</topology>
    </subcellularLocation>
</comment>
<dbReference type="PANTHER" id="PTHR13929:SF0">
    <property type="entry name" value="UBIA PRENYLTRANSFERASE DOMAIN-CONTAINING PROTEIN 1"/>
    <property type="match status" value="1"/>
</dbReference>
<dbReference type="PIRSF" id="PIRSF005355">
    <property type="entry name" value="UBIAD1"/>
    <property type="match status" value="1"/>
</dbReference>
<keyword evidence="4 9" id="KW-0808">Transferase</keyword>
<name>A0A0R2G4K8_9LACO</name>
<evidence type="ECO:0000256" key="4">
    <source>
        <dbReference type="ARBA" id="ARBA00022679"/>
    </source>
</evidence>
<feature type="transmembrane region" description="Helical" evidence="8">
    <location>
        <begin position="12"/>
        <end position="30"/>
    </location>
</feature>
<dbReference type="OrthoDB" id="9767568at2"/>
<reference evidence="9 10" key="1">
    <citation type="journal article" date="2015" name="Genome Announc.">
        <title>Expanding the biotechnology potential of lactobacilli through comparative genomics of 213 strains and associated genera.</title>
        <authorList>
            <person name="Sun Z."/>
            <person name="Harris H.M."/>
            <person name="McCann A."/>
            <person name="Guo C."/>
            <person name="Argimon S."/>
            <person name="Zhang W."/>
            <person name="Yang X."/>
            <person name="Jeffery I.B."/>
            <person name="Cooney J.C."/>
            <person name="Kagawa T.F."/>
            <person name="Liu W."/>
            <person name="Song Y."/>
            <person name="Salvetti E."/>
            <person name="Wrobel A."/>
            <person name="Rasinkangas P."/>
            <person name="Parkhill J."/>
            <person name="Rea M.C."/>
            <person name="O'Sullivan O."/>
            <person name="Ritari J."/>
            <person name="Douillard F.P."/>
            <person name="Paul Ross R."/>
            <person name="Yang R."/>
            <person name="Briner A.E."/>
            <person name="Felis G.E."/>
            <person name="de Vos W.M."/>
            <person name="Barrangou R."/>
            <person name="Klaenhammer T.R."/>
            <person name="Caufield P.W."/>
            <person name="Cui Y."/>
            <person name="Zhang H."/>
            <person name="O'Toole P.W."/>
        </authorList>
    </citation>
    <scope>NUCLEOTIDE SEQUENCE [LARGE SCALE GENOMIC DNA]</scope>
    <source>
        <strain evidence="9 10">DSM 20190</strain>
    </source>
</reference>
<evidence type="ECO:0000256" key="8">
    <source>
        <dbReference type="SAM" id="Phobius"/>
    </source>
</evidence>
<dbReference type="GO" id="GO:0042371">
    <property type="term" value="P:vitamin K biosynthetic process"/>
    <property type="evidence" value="ECO:0007669"/>
    <property type="project" value="TreeGrafter"/>
</dbReference>
<comment type="caution">
    <text evidence="9">The sequence shown here is derived from an EMBL/GenBank/DDBJ whole genome shotgun (WGS) entry which is preliminary data.</text>
</comment>
<dbReference type="GO" id="GO:0004659">
    <property type="term" value="F:prenyltransferase activity"/>
    <property type="evidence" value="ECO:0007669"/>
    <property type="project" value="InterPro"/>
</dbReference>
<dbReference type="CDD" id="cd13962">
    <property type="entry name" value="PT_UbiA_UBIAD1"/>
    <property type="match status" value="1"/>
</dbReference>
<dbReference type="PATRIC" id="fig|1123500.6.peg.538"/>
<feature type="transmembrane region" description="Helical" evidence="8">
    <location>
        <begin position="225"/>
        <end position="258"/>
    </location>
</feature>
<dbReference type="GO" id="GO:0016020">
    <property type="term" value="C:membrane"/>
    <property type="evidence" value="ECO:0007669"/>
    <property type="project" value="UniProtKB-SubCell"/>
</dbReference>
<evidence type="ECO:0000313" key="10">
    <source>
        <dbReference type="Proteomes" id="UP000051296"/>
    </source>
</evidence>
<dbReference type="Gene3D" id="1.20.120.1780">
    <property type="entry name" value="UbiA prenyltransferase"/>
    <property type="match status" value="1"/>
</dbReference>
<keyword evidence="10" id="KW-1185">Reference proteome</keyword>
<proteinExistence type="predicted"/>
<dbReference type="InterPro" id="IPR000537">
    <property type="entry name" value="UbiA_prenyltransferase"/>
</dbReference>
<organism evidence="9 10">
    <name type="scientific">Weissella halotolerans DSM 20190</name>
    <dbReference type="NCBI Taxonomy" id="1123500"/>
    <lineage>
        <taxon>Bacteria</taxon>
        <taxon>Bacillati</taxon>
        <taxon>Bacillota</taxon>
        <taxon>Bacilli</taxon>
        <taxon>Lactobacillales</taxon>
        <taxon>Lactobacillaceae</taxon>
        <taxon>Weissella</taxon>
    </lineage>
</organism>
<evidence type="ECO:0000256" key="2">
    <source>
        <dbReference type="ARBA" id="ARBA00004863"/>
    </source>
</evidence>
<accession>A0A0R2G4K8</accession>
<dbReference type="Gene3D" id="1.10.357.140">
    <property type="entry name" value="UbiA prenyltransferase"/>
    <property type="match status" value="1"/>
</dbReference>
<dbReference type="STRING" id="1123500.GCA_000420365_00906"/>
<dbReference type="EMBL" id="JQAX01000002">
    <property type="protein sequence ID" value="KRN32186.1"/>
    <property type="molecule type" value="Genomic_DNA"/>
</dbReference>
<dbReference type="Proteomes" id="UP000051296">
    <property type="component" value="Unassembled WGS sequence"/>
</dbReference>
<feature type="transmembrane region" description="Helical" evidence="8">
    <location>
        <begin position="143"/>
        <end position="162"/>
    </location>
</feature>
<keyword evidence="6 8" id="KW-1133">Transmembrane helix</keyword>
<evidence type="ECO:0000256" key="7">
    <source>
        <dbReference type="ARBA" id="ARBA00023136"/>
    </source>
</evidence>
<feature type="transmembrane region" description="Helical" evidence="8">
    <location>
        <begin position="278"/>
        <end position="297"/>
    </location>
</feature>
<dbReference type="AlphaFoldDB" id="A0A0R2G4K8"/>
<dbReference type="GO" id="GO:0009234">
    <property type="term" value="P:menaquinone biosynthetic process"/>
    <property type="evidence" value="ECO:0007669"/>
    <property type="project" value="UniProtKB-UniPathway"/>
</dbReference>
<gene>
    <name evidence="9" type="ORF">IV68_GL000535</name>
</gene>
<dbReference type="FunCoup" id="A0A0R2G4K8">
    <property type="interactions" value="289"/>
</dbReference>
<evidence type="ECO:0000256" key="6">
    <source>
        <dbReference type="ARBA" id="ARBA00022989"/>
    </source>
</evidence>
<feature type="transmembrane region" description="Helical" evidence="8">
    <location>
        <begin position="36"/>
        <end position="58"/>
    </location>
</feature>
<dbReference type="eggNOG" id="COG1575">
    <property type="taxonomic scope" value="Bacteria"/>
</dbReference>
<dbReference type="UniPathway" id="UPA00079"/>
<evidence type="ECO:0000313" key="9">
    <source>
        <dbReference type="EMBL" id="KRN32186.1"/>
    </source>
</evidence>
<keyword evidence="5 8" id="KW-0812">Transmembrane</keyword>
<keyword evidence="3" id="KW-0474">Menaquinone biosynthesis</keyword>
<evidence type="ECO:0000256" key="1">
    <source>
        <dbReference type="ARBA" id="ARBA00004141"/>
    </source>
</evidence>